<proteinExistence type="predicted"/>
<reference evidence="1 2" key="1">
    <citation type="journal article" date="2016" name="Nat. Commun.">
        <title>Thousands of microbial genomes shed light on interconnected biogeochemical processes in an aquifer system.</title>
        <authorList>
            <person name="Anantharaman K."/>
            <person name="Brown C.T."/>
            <person name="Hug L.A."/>
            <person name="Sharon I."/>
            <person name="Castelle C.J."/>
            <person name="Probst A.J."/>
            <person name="Thomas B.C."/>
            <person name="Singh A."/>
            <person name="Wilkins M.J."/>
            <person name="Karaoz U."/>
            <person name="Brodie E.L."/>
            <person name="Williams K.H."/>
            <person name="Hubbard S.S."/>
            <person name="Banfield J.F."/>
        </authorList>
    </citation>
    <scope>NUCLEOTIDE SEQUENCE [LARGE SCALE GENOMIC DNA]</scope>
</reference>
<evidence type="ECO:0000313" key="2">
    <source>
        <dbReference type="Proteomes" id="UP000179686"/>
    </source>
</evidence>
<accession>A0A1F6VSL0</accession>
<evidence type="ECO:0000313" key="1">
    <source>
        <dbReference type="EMBL" id="OGI72546.1"/>
    </source>
</evidence>
<organism evidence="1 2">
    <name type="scientific">Candidatus Nomurabacteria bacterium RIFCSPHIGHO2_02_FULL_38_15</name>
    <dbReference type="NCBI Taxonomy" id="1801752"/>
    <lineage>
        <taxon>Bacteria</taxon>
        <taxon>Candidatus Nomuraibacteriota</taxon>
    </lineage>
</organism>
<comment type="caution">
    <text evidence="1">The sequence shown here is derived from an EMBL/GenBank/DDBJ whole genome shotgun (WGS) entry which is preliminary data.</text>
</comment>
<dbReference type="EMBL" id="MFUC01000004">
    <property type="protein sequence ID" value="OGI72546.1"/>
    <property type="molecule type" value="Genomic_DNA"/>
</dbReference>
<sequence>MAKNSIGELQAFVVDRLGLDAEAYLNDEGRYKDEGGILIKQVTPLKFLYEYGNQAEAECCYATEPGEGSGKFQDVKIECNCKLVTSSPTVMREILERRLNLSLS</sequence>
<dbReference type="STRING" id="1801752.A3J61_01080"/>
<name>A0A1F6VSL0_9BACT</name>
<protein>
    <submittedName>
        <fullName evidence="1">Uncharacterized protein</fullName>
    </submittedName>
</protein>
<gene>
    <name evidence="1" type="ORF">A3J61_01080</name>
</gene>
<dbReference type="Proteomes" id="UP000179686">
    <property type="component" value="Unassembled WGS sequence"/>
</dbReference>
<dbReference type="AlphaFoldDB" id="A0A1F6VSL0"/>